<evidence type="ECO:0000256" key="4">
    <source>
        <dbReference type="ARBA" id="ARBA00022825"/>
    </source>
</evidence>
<dbReference type="SUPFAM" id="SSF52096">
    <property type="entry name" value="ClpP/crotonase"/>
    <property type="match status" value="1"/>
</dbReference>
<evidence type="ECO:0000256" key="2">
    <source>
        <dbReference type="ARBA" id="ARBA00022670"/>
    </source>
</evidence>
<evidence type="ECO:0000313" key="7">
    <source>
        <dbReference type="EMBL" id="MDR7091301.1"/>
    </source>
</evidence>
<dbReference type="InterPro" id="IPR029045">
    <property type="entry name" value="ClpP/crotonase-like_dom_sf"/>
</dbReference>
<dbReference type="InterPro" id="IPR005151">
    <property type="entry name" value="Tail-specific_protease"/>
</dbReference>
<dbReference type="Gene3D" id="3.30.750.44">
    <property type="match status" value="1"/>
</dbReference>
<reference evidence="7 8" key="1">
    <citation type="submission" date="2023-07" db="EMBL/GenBank/DDBJ databases">
        <title>Sorghum-associated microbial communities from plants grown in Nebraska, USA.</title>
        <authorList>
            <person name="Schachtman D."/>
        </authorList>
    </citation>
    <scope>NUCLEOTIDE SEQUENCE [LARGE SCALE GENOMIC DNA]</scope>
    <source>
        <strain evidence="7 8">BE190</strain>
    </source>
</reference>
<evidence type="ECO:0000313" key="8">
    <source>
        <dbReference type="Proteomes" id="UP001253595"/>
    </source>
</evidence>
<dbReference type="Proteomes" id="UP001253595">
    <property type="component" value="Unassembled WGS sequence"/>
</dbReference>
<protein>
    <submittedName>
        <fullName evidence="7">Carboxyl-terminal processing protease</fullName>
        <ecNumber evidence="7">3.4.21.102</ecNumber>
    </submittedName>
</protein>
<comment type="caution">
    <text evidence="7">The sequence shown here is derived from an EMBL/GenBank/DDBJ whole genome shotgun (WGS) entry which is preliminary data.</text>
</comment>
<dbReference type="CDD" id="cd06782">
    <property type="entry name" value="cpPDZ_CPP-like"/>
    <property type="match status" value="1"/>
</dbReference>
<dbReference type="SMART" id="SM00228">
    <property type="entry name" value="PDZ"/>
    <property type="match status" value="1"/>
</dbReference>
<dbReference type="Gene3D" id="3.90.226.10">
    <property type="entry name" value="2-enoyl-CoA Hydratase, Chain A, domain 1"/>
    <property type="match status" value="1"/>
</dbReference>
<dbReference type="GO" id="GO:0004252">
    <property type="term" value="F:serine-type endopeptidase activity"/>
    <property type="evidence" value="ECO:0007669"/>
    <property type="project" value="UniProtKB-EC"/>
</dbReference>
<evidence type="ECO:0000256" key="1">
    <source>
        <dbReference type="ARBA" id="ARBA00009179"/>
    </source>
</evidence>
<dbReference type="InterPro" id="IPR004447">
    <property type="entry name" value="Peptidase_S41A"/>
</dbReference>
<dbReference type="EMBL" id="JAVDVX010000006">
    <property type="protein sequence ID" value="MDR7091301.1"/>
    <property type="molecule type" value="Genomic_DNA"/>
</dbReference>
<evidence type="ECO:0000256" key="5">
    <source>
        <dbReference type="RuleBase" id="RU004404"/>
    </source>
</evidence>
<keyword evidence="3 5" id="KW-0378">Hydrolase</keyword>
<dbReference type="InterPro" id="IPR036034">
    <property type="entry name" value="PDZ_sf"/>
</dbReference>
<dbReference type="Gene3D" id="2.30.42.10">
    <property type="match status" value="1"/>
</dbReference>
<dbReference type="SMART" id="SM00245">
    <property type="entry name" value="TSPc"/>
    <property type="match status" value="1"/>
</dbReference>
<dbReference type="InterPro" id="IPR001478">
    <property type="entry name" value="PDZ"/>
</dbReference>
<organism evidence="7 8">
    <name type="scientific">Cellvibrio fibrivorans</name>
    <dbReference type="NCBI Taxonomy" id="126350"/>
    <lineage>
        <taxon>Bacteria</taxon>
        <taxon>Pseudomonadati</taxon>
        <taxon>Pseudomonadota</taxon>
        <taxon>Gammaproteobacteria</taxon>
        <taxon>Cellvibrionales</taxon>
        <taxon>Cellvibrionaceae</taxon>
        <taxon>Cellvibrio</taxon>
    </lineage>
</organism>
<accession>A0ABU1V1I0</accession>
<dbReference type="SUPFAM" id="SSF50156">
    <property type="entry name" value="PDZ domain-like"/>
    <property type="match status" value="1"/>
</dbReference>
<dbReference type="GO" id="GO:0006508">
    <property type="term" value="P:proteolysis"/>
    <property type="evidence" value="ECO:0007669"/>
    <property type="project" value="UniProtKB-KW"/>
</dbReference>
<feature type="domain" description="PDZ" evidence="6">
    <location>
        <begin position="104"/>
        <end position="172"/>
    </location>
</feature>
<gene>
    <name evidence="7" type="ORF">J2X05_003336</name>
</gene>
<sequence length="481" mass="52047">MFRAAFTFRLKAPVFTRLAAPGILLSLFISPVFLAAPVLADDKPVATDAGLLPLEELRTFTRVYDHVRNGYVDEIDDAKLLEYAIKGMISELDPHSAYLDKEAFADLQASTSGEFGGIGLEVSIDEGFVKVITPIDDSPSAKAGILSGDVVIRIDDKPVKGMDLNKAVNLMRGPKNSPIKITVMREGVDQPLDFELMRDIIKVQSVRTRILEQDYFYIRLAQFQLDTGKDVAKKLREQLKKNPDTKGIILDLRNNPGGVLQASVEVVDAFLDGGQVVYTQGRLDNSNIGYNAEAGDITNNLPLVVLINDGSASASEIVAGALQDHKRAVIMGTRSFGKGSVQSVIPISNDRAIKLTTALYYTPNGRSIQAQGIEPDVDVERVEITAIQKGLGTTEADLARHLGNTKGGEESTSKDRANKRISSAELLKEDNQLHEALNLLKGLNIFIQNTPLAAAPAAAEVAPIAPDIVVQPELPPEGDSE</sequence>
<dbReference type="PANTHER" id="PTHR32060:SF30">
    <property type="entry name" value="CARBOXY-TERMINAL PROCESSING PROTEASE CTPA"/>
    <property type="match status" value="1"/>
</dbReference>
<dbReference type="InterPro" id="IPR055210">
    <property type="entry name" value="CtpA/B_N"/>
</dbReference>
<dbReference type="PROSITE" id="PS50106">
    <property type="entry name" value="PDZ"/>
    <property type="match status" value="1"/>
</dbReference>
<dbReference type="Pfam" id="PF03572">
    <property type="entry name" value="Peptidase_S41"/>
    <property type="match status" value="1"/>
</dbReference>
<dbReference type="NCBIfam" id="TIGR00225">
    <property type="entry name" value="prc"/>
    <property type="match status" value="1"/>
</dbReference>
<dbReference type="Pfam" id="PF22694">
    <property type="entry name" value="CtpB_N-like"/>
    <property type="match status" value="1"/>
</dbReference>
<evidence type="ECO:0000256" key="3">
    <source>
        <dbReference type="ARBA" id="ARBA00022801"/>
    </source>
</evidence>
<dbReference type="CDD" id="cd07560">
    <property type="entry name" value="Peptidase_S41_CPP"/>
    <property type="match status" value="1"/>
</dbReference>
<dbReference type="RefSeq" id="WP_310074481.1">
    <property type="nucleotide sequence ID" value="NZ_JAVDVX010000006.1"/>
</dbReference>
<dbReference type="Pfam" id="PF13180">
    <property type="entry name" value="PDZ_2"/>
    <property type="match status" value="1"/>
</dbReference>
<comment type="similarity">
    <text evidence="1 5">Belongs to the peptidase S41A family.</text>
</comment>
<name>A0ABU1V1I0_9GAMM</name>
<proteinExistence type="inferred from homology"/>
<keyword evidence="8" id="KW-1185">Reference proteome</keyword>
<keyword evidence="2 5" id="KW-0645">Protease</keyword>
<dbReference type="EC" id="3.4.21.102" evidence="7"/>
<evidence type="ECO:0000259" key="6">
    <source>
        <dbReference type="PROSITE" id="PS50106"/>
    </source>
</evidence>
<dbReference type="PANTHER" id="PTHR32060">
    <property type="entry name" value="TAIL-SPECIFIC PROTEASE"/>
    <property type="match status" value="1"/>
</dbReference>
<keyword evidence="4 5" id="KW-0720">Serine protease</keyword>